<dbReference type="OrthoDB" id="2295422at2"/>
<dbReference type="PATRIC" id="fig|1302272.5.peg.198"/>
<evidence type="ECO:0000313" key="1">
    <source>
        <dbReference type="EMBL" id="KRK49278.1"/>
    </source>
</evidence>
<gene>
    <name evidence="1" type="ORF">FC96_GL000201</name>
</gene>
<sequence length="97" mass="11091">MTNQITALKKLSSQINDRYRQLLDITGPERMPISQLHYFIDQAMSRHYLVEVALLGTEATMVGYLDNGPQNTLLIKRPGQAVTGFIHFSQIQFLKRV</sequence>
<protein>
    <submittedName>
        <fullName evidence="1">Uncharacterized protein</fullName>
    </submittedName>
</protein>
<reference evidence="1 2" key="1">
    <citation type="journal article" date="2015" name="Genome Announc.">
        <title>Expanding the biotechnology potential of lactobacilli through comparative genomics of 213 strains and associated genera.</title>
        <authorList>
            <person name="Sun Z."/>
            <person name="Harris H.M."/>
            <person name="McCann A."/>
            <person name="Guo C."/>
            <person name="Argimon S."/>
            <person name="Zhang W."/>
            <person name="Yang X."/>
            <person name="Jeffery I.B."/>
            <person name="Cooney J.C."/>
            <person name="Kagawa T.F."/>
            <person name="Liu W."/>
            <person name="Song Y."/>
            <person name="Salvetti E."/>
            <person name="Wrobel A."/>
            <person name="Rasinkangas P."/>
            <person name="Parkhill J."/>
            <person name="Rea M.C."/>
            <person name="O'Sullivan O."/>
            <person name="Ritari J."/>
            <person name="Douillard F.P."/>
            <person name="Paul Ross R."/>
            <person name="Yang R."/>
            <person name="Briner A.E."/>
            <person name="Felis G.E."/>
            <person name="de Vos W.M."/>
            <person name="Barrangou R."/>
            <person name="Klaenhammer T.R."/>
            <person name="Caufield P.W."/>
            <person name="Cui Y."/>
            <person name="Zhang H."/>
            <person name="O'Toole P.W."/>
        </authorList>
    </citation>
    <scope>NUCLEOTIDE SEQUENCE [LARGE SCALE GENOMIC DNA]</scope>
    <source>
        <strain evidence="1 2">JCM 15530</strain>
    </source>
</reference>
<dbReference type="EMBL" id="AZCX01000001">
    <property type="protein sequence ID" value="KRK49278.1"/>
    <property type="molecule type" value="Genomic_DNA"/>
</dbReference>
<accession>A0A0R1HR08</accession>
<dbReference type="Proteomes" id="UP000050911">
    <property type="component" value="Unassembled WGS sequence"/>
</dbReference>
<evidence type="ECO:0000313" key="2">
    <source>
        <dbReference type="Proteomes" id="UP000050911"/>
    </source>
</evidence>
<comment type="caution">
    <text evidence="1">The sequence shown here is derived from an EMBL/GenBank/DDBJ whole genome shotgun (WGS) entry which is preliminary data.</text>
</comment>
<dbReference type="RefSeq" id="WP_056941672.1">
    <property type="nucleotide sequence ID" value="NZ_AZCX01000001.1"/>
</dbReference>
<keyword evidence="2" id="KW-1185">Reference proteome</keyword>
<organism evidence="1 2">
    <name type="scientific">Secundilactobacillus kimchicus JCM 15530</name>
    <dbReference type="NCBI Taxonomy" id="1302272"/>
    <lineage>
        <taxon>Bacteria</taxon>
        <taxon>Bacillati</taxon>
        <taxon>Bacillota</taxon>
        <taxon>Bacilli</taxon>
        <taxon>Lactobacillales</taxon>
        <taxon>Lactobacillaceae</taxon>
        <taxon>Secundilactobacillus</taxon>
    </lineage>
</organism>
<dbReference type="AlphaFoldDB" id="A0A0R1HR08"/>
<proteinExistence type="predicted"/>
<name>A0A0R1HR08_9LACO</name>